<proteinExistence type="predicted"/>
<dbReference type="Gene3D" id="3.90.1480.10">
    <property type="entry name" value="Alpha-2,3-sialyltransferase"/>
    <property type="match status" value="1"/>
</dbReference>
<organism evidence="1 2">
    <name type="scientific">Aquipseudomonas ullengensis</name>
    <dbReference type="NCBI Taxonomy" id="2759166"/>
    <lineage>
        <taxon>Bacteria</taxon>
        <taxon>Pseudomonadati</taxon>
        <taxon>Pseudomonadota</taxon>
        <taxon>Gammaproteobacteria</taxon>
        <taxon>Pseudomonadales</taxon>
        <taxon>Pseudomonadaceae</taxon>
        <taxon>Aquipseudomonas</taxon>
    </lineage>
</organism>
<evidence type="ECO:0000313" key="1">
    <source>
        <dbReference type="EMBL" id="MBB2496854.1"/>
    </source>
</evidence>
<protein>
    <submittedName>
        <fullName evidence="1">Uncharacterized protein</fullName>
    </submittedName>
</protein>
<reference evidence="1 2" key="1">
    <citation type="submission" date="2020-08" db="EMBL/GenBank/DDBJ databases">
        <authorList>
            <person name="Kim C.M."/>
        </authorList>
    </citation>
    <scope>NUCLEOTIDE SEQUENCE [LARGE SCALE GENOMIC DNA]</scope>
    <source>
        <strain evidence="1 2">UL070</strain>
    </source>
</reference>
<dbReference type="Gene3D" id="3.40.50.2000">
    <property type="entry name" value="Glycogen Phosphorylase B"/>
    <property type="match status" value="2"/>
</dbReference>
<comment type="caution">
    <text evidence="1">The sequence shown here is derived from an EMBL/GenBank/DDBJ whole genome shotgun (WGS) entry which is preliminary data.</text>
</comment>
<keyword evidence="2" id="KW-1185">Reference proteome</keyword>
<name>A0A7W4LPB1_9GAMM</name>
<sequence length="730" mass="82511">MSKLVVIGNGPSLKGFDFSRLKGVDTLGMNAAYRYWDQIDWYPTIYTCMDDKVTQTHHRHIKRLIDEGRIKHFFLTRFMLDFYPELKDDARIFFLEQLNERHKYQATKYGLNFIGSPYFKTSAPAKITTGSCAVRFGCFLGYTSVSIIGVDLEYQEISTGVSRREGIGLEITEKITNNPNYFFDGYQQAGDSFNIPNPPHLGDLHFDVFKILADDRRSCFWPVSLYNSNRKSKLFQKEVFEYKELDDFLEQPADSQAVHPAAENCIANIRILVLDLTHISHLSATGQIKGLFFRDAIPTNVAQICVSFDMRGISGAVGLDRITTNDFTAFASQAEIIAFARNFAPDVIYYRPIDSVLLHETACALKEKLNVPVVSHLMDDWVLRHKNDGIGKFRQWEERMLDIVGMSSKLLAISQKMADAYGVRYGGEWQVLANGIDLNTFPLPEKTSRAKKNIRYMGGAAENMNYHAIVQFARAIENDKRLASLFTLEIYTMPWYMKNLGEALDGFETCRIFELVDEDRYAETLKTADALLIAYNFDSATEQYVSLSMANKMPECLASGVPVIAYGPSTIATIELLEKYGLAHVVNQEDATHLEKVLTVLASNSPVTQTIARRARSFAGHFLSAEAVVAKFNQTLVAATAASAEPMDSENSLTRDTLDVEEHLTDQDLTLQYANECLANGLYVRAIAIYFKILPRLEFMRASVEFNISLAFRRLGYEHINPGVVRSRFL</sequence>
<dbReference type="Proteomes" id="UP000542720">
    <property type="component" value="Unassembled WGS sequence"/>
</dbReference>
<accession>A0A7W4LPB1</accession>
<gene>
    <name evidence="1" type="ORF">H3H51_17665</name>
</gene>
<evidence type="ECO:0000313" key="2">
    <source>
        <dbReference type="Proteomes" id="UP000542720"/>
    </source>
</evidence>
<dbReference type="EMBL" id="JACJUD010000006">
    <property type="protein sequence ID" value="MBB2496854.1"/>
    <property type="molecule type" value="Genomic_DNA"/>
</dbReference>
<dbReference type="AlphaFoldDB" id="A0A7W4LPB1"/>
<dbReference type="RefSeq" id="WP_183090385.1">
    <property type="nucleotide sequence ID" value="NZ_JACJUD010000006.1"/>
</dbReference>
<dbReference type="SUPFAM" id="SSF53756">
    <property type="entry name" value="UDP-Glycosyltransferase/glycogen phosphorylase"/>
    <property type="match status" value="1"/>
</dbReference>